<protein>
    <submittedName>
        <fullName evidence="1">Uncharacterized protein</fullName>
    </submittedName>
</protein>
<sequence length="50" mass="5870">MEGLQEVVQPKVLSTLGEDRQEVRIHAYSTEAMRVCDSVYEEISRARRFR</sequence>
<comment type="caution">
    <text evidence="1">The sequence shown here is derived from an EMBL/GenBank/DDBJ whole genome shotgun (WGS) entry which is preliminary data.</text>
</comment>
<accession>A0AAP0HTP0</accession>
<evidence type="ECO:0000313" key="2">
    <source>
        <dbReference type="Proteomes" id="UP001419268"/>
    </source>
</evidence>
<organism evidence="1 2">
    <name type="scientific">Stephania cephalantha</name>
    <dbReference type="NCBI Taxonomy" id="152367"/>
    <lineage>
        <taxon>Eukaryota</taxon>
        <taxon>Viridiplantae</taxon>
        <taxon>Streptophyta</taxon>
        <taxon>Embryophyta</taxon>
        <taxon>Tracheophyta</taxon>
        <taxon>Spermatophyta</taxon>
        <taxon>Magnoliopsida</taxon>
        <taxon>Ranunculales</taxon>
        <taxon>Menispermaceae</taxon>
        <taxon>Menispermoideae</taxon>
        <taxon>Cissampelideae</taxon>
        <taxon>Stephania</taxon>
    </lineage>
</organism>
<dbReference type="EMBL" id="JBBNAG010000011">
    <property type="protein sequence ID" value="KAK9095385.1"/>
    <property type="molecule type" value="Genomic_DNA"/>
</dbReference>
<dbReference type="AlphaFoldDB" id="A0AAP0HTP0"/>
<reference evidence="1 2" key="1">
    <citation type="submission" date="2024-01" db="EMBL/GenBank/DDBJ databases">
        <title>Genome assemblies of Stephania.</title>
        <authorList>
            <person name="Yang L."/>
        </authorList>
    </citation>
    <scope>NUCLEOTIDE SEQUENCE [LARGE SCALE GENOMIC DNA]</scope>
    <source>
        <strain evidence="1">JXDWG</strain>
        <tissue evidence="1">Leaf</tissue>
    </source>
</reference>
<gene>
    <name evidence="1" type="ORF">Scep_026854</name>
</gene>
<name>A0AAP0HTP0_9MAGN</name>
<keyword evidence="2" id="KW-1185">Reference proteome</keyword>
<proteinExistence type="predicted"/>
<dbReference type="Proteomes" id="UP001419268">
    <property type="component" value="Unassembled WGS sequence"/>
</dbReference>
<evidence type="ECO:0000313" key="1">
    <source>
        <dbReference type="EMBL" id="KAK9095385.1"/>
    </source>
</evidence>